<feature type="transmembrane region" description="Helical" evidence="2">
    <location>
        <begin position="34"/>
        <end position="54"/>
    </location>
</feature>
<dbReference type="EMBL" id="JACIDU010000013">
    <property type="protein sequence ID" value="MBB4104568.1"/>
    <property type="molecule type" value="Genomic_DNA"/>
</dbReference>
<evidence type="ECO:0000313" key="3">
    <source>
        <dbReference type="EMBL" id="MBB4104568.1"/>
    </source>
</evidence>
<protein>
    <recommendedName>
        <fullName evidence="5">Flagellar protein</fullName>
    </recommendedName>
</protein>
<gene>
    <name evidence="3" type="ORF">GGQ66_003146</name>
</gene>
<feature type="region of interest" description="Disordered" evidence="1">
    <location>
        <begin position="1"/>
        <end position="29"/>
    </location>
</feature>
<keyword evidence="2" id="KW-0812">Transmembrane</keyword>
<keyword evidence="4" id="KW-1185">Reference proteome</keyword>
<evidence type="ECO:0000313" key="4">
    <source>
        <dbReference type="Proteomes" id="UP000584824"/>
    </source>
</evidence>
<dbReference type="Proteomes" id="UP000584824">
    <property type="component" value="Unassembled WGS sequence"/>
</dbReference>
<comment type="caution">
    <text evidence="3">The sequence shown here is derived from an EMBL/GenBank/DDBJ whole genome shotgun (WGS) entry which is preliminary data.</text>
</comment>
<keyword evidence="2" id="KW-0472">Membrane</keyword>
<dbReference type="AlphaFoldDB" id="A0A7W6K3L4"/>
<evidence type="ECO:0008006" key="5">
    <source>
        <dbReference type="Google" id="ProtNLM"/>
    </source>
</evidence>
<name>A0A7W6K3L4_9HYPH</name>
<keyword evidence="2" id="KW-1133">Transmembrane helix</keyword>
<reference evidence="3 4" key="1">
    <citation type="submission" date="2020-08" db="EMBL/GenBank/DDBJ databases">
        <title>Genomic Encyclopedia of Type Strains, Phase IV (KMG-IV): sequencing the most valuable type-strain genomes for metagenomic binning, comparative biology and taxonomic classification.</title>
        <authorList>
            <person name="Goeker M."/>
        </authorList>
    </citation>
    <scope>NUCLEOTIDE SEQUENCE [LARGE SCALE GENOMIC DNA]</scope>
    <source>
        <strain evidence="3 4">DSM 26385</strain>
    </source>
</reference>
<evidence type="ECO:0000256" key="1">
    <source>
        <dbReference type="SAM" id="MobiDB-lite"/>
    </source>
</evidence>
<evidence type="ECO:0000256" key="2">
    <source>
        <dbReference type="SAM" id="Phobius"/>
    </source>
</evidence>
<accession>A0A7W6K3L4</accession>
<organism evidence="3 4">
    <name type="scientific">Allorhizobium borbori</name>
    <dbReference type="NCBI Taxonomy" id="485907"/>
    <lineage>
        <taxon>Bacteria</taxon>
        <taxon>Pseudomonadati</taxon>
        <taxon>Pseudomonadota</taxon>
        <taxon>Alphaproteobacteria</taxon>
        <taxon>Hyphomicrobiales</taxon>
        <taxon>Rhizobiaceae</taxon>
        <taxon>Rhizobium/Agrobacterium group</taxon>
        <taxon>Allorhizobium</taxon>
    </lineage>
</organism>
<proteinExistence type="predicted"/>
<sequence length="192" mass="20971">MKGISMNDFDADEPVAPLNPKARPKRQARRTDKILALTGIGLAAAAAAFPWYVFFNEEKFGIRIAGWEQLDNLPADSAARRPFAVSTAMPAPENRSMEPNQVDNMVTATVSNLGKEKEKAPPMQESQPMPGRSGFRLLHVANGRALIEDDNGMYMVQVGSILPDETRLATVEKRGGKWVIVTSSGEVYTAPN</sequence>